<evidence type="ECO:0000259" key="21">
    <source>
        <dbReference type="PROSITE" id="PS51914"/>
    </source>
</evidence>
<keyword evidence="17" id="KW-0968">Cytoplasmic vesicle</keyword>
<evidence type="ECO:0000256" key="2">
    <source>
        <dbReference type="ARBA" id="ARBA00004358"/>
    </source>
</evidence>
<keyword evidence="13" id="KW-0333">Golgi apparatus</keyword>
<evidence type="ECO:0000256" key="16">
    <source>
        <dbReference type="ARBA" id="ARBA00023157"/>
    </source>
</evidence>
<comment type="subcellular location">
    <subcellularLocation>
        <location evidence="2">Cytoplasmic vesicle membrane</location>
        <topology evidence="2">Single-pass type I membrane protein</topology>
    </subcellularLocation>
    <subcellularLocation>
        <location evidence="4">Golgi apparatus membrane</location>
        <topology evidence="4">Single-pass type I membrane protein</topology>
    </subcellularLocation>
    <subcellularLocation>
        <location evidence="1">Mitochondrion membrane</location>
        <topology evidence="1">Single-pass membrane protein</topology>
    </subcellularLocation>
    <subcellularLocation>
        <location evidence="3">Preautophagosomal structure membrane</location>
        <topology evidence="3">Single-pass type I membrane protein</topology>
    </subcellularLocation>
</comment>
<dbReference type="Proteomes" id="UP001437256">
    <property type="component" value="Unassembled WGS sequence"/>
</dbReference>
<feature type="compositionally biased region" description="Low complexity" evidence="18">
    <location>
        <begin position="357"/>
        <end position="371"/>
    </location>
</feature>
<keyword evidence="10" id="KW-0653">Protein transport</keyword>
<dbReference type="InterPro" id="IPR009011">
    <property type="entry name" value="Man6P_isomerase_rcpt-bd_dom_sf"/>
</dbReference>
<feature type="signal peptide" evidence="20">
    <location>
        <begin position="1"/>
        <end position="23"/>
    </location>
</feature>
<feature type="region of interest" description="Disordered" evidence="18">
    <location>
        <begin position="247"/>
        <end position="401"/>
    </location>
</feature>
<keyword evidence="7" id="KW-0813">Transport</keyword>
<keyword evidence="12" id="KW-0072">Autophagy</keyword>
<keyword evidence="16" id="KW-1015">Disulfide bond</keyword>
<dbReference type="PROSITE" id="PS51914">
    <property type="entry name" value="MRH"/>
    <property type="match status" value="1"/>
</dbReference>
<evidence type="ECO:0000256" key="12">
    <source>
        <dbReference type="ARBA" id="ARBA00023006"/>
    </source>
</evidence>
<dbReference type="SUPFAM" id="SSF50911">
    <property type="entry name" value="Mannose 6-phosphate receptor domain"/>
    <property type="match status" value="1"/>
</dbReference>
<evidence type="ECO:0000256" key="9">
    <source>
        <dbReference type="ARBA" id="ARBA00022729"/>
    </source>
</evidence>
<evidence type="ECO:0000256" key="13">
    <source>
        <dbReference type="ARBA" id="ARBA00023034"/>
    </source>
</evidence>
<feature type="compositionally biased region" description="Pro residues" evidence="18">
    <location>
        <begin position="310"/>
        <end position="324"/>
    </location>
</feature>
<evidence type="ECO:0000256" key="11">
    <source>
        <dbReference type="ARBA" id="ARBA00022989"/>
    </source>
</evidence>
<evidence type="ECO:0000256" key="5">
    <source>
        <dbReference type="ARBA" id="ARBA00005363"/>
    </source>
</evidence>
<proteinExistence type="inferred from homology"/>
<evidence type="ECO:0000256" key="8">
    <source>
        <dbReference type="ARBA" id="ARBA00022692"/>
    </source>
</evidence>
<dbReference type="Gene3D" id="2.70.130.10">
    <property type="entry name" value="Mannose-6-phosphate receptor binding domain"/>
    <property type="match status" value="1"/>
</dbReference>
<keyword evidence="9 20" id="KW-0732">Signal</keyword>
<feature type="transmembrane region" description="Helical" evidence="19">
    <location>
        <begin position="177"/>
        <end position="201"/>
    </location>
</feature>
<name>A0ABR2ZD60_9AGAR</name>
<evidence type="ECO:0000256" key="3">
    <source>
        <dbReference type="ARBA" id="ARBA00004472"/>
    </source>
</evidence>
<sequence length="401" mass="43135">MLLKHPPLKSILLLALSAALVTAEEKPCTIHSGDGKYYDLNPLKANKDYTFDTPGGHKFHLNVCQPVKTELWELSDPEIGGFVRRDHGDFSVGLSNTTLLMSDGIPKLRMGKGSKCTGSEVNLAETVIEFICDTSVFGQGQPRLRAQLPTEDEQACGFFIEWKTHFACPTGERSGPFGFLASLVVLLVVIVMIYLLLGTLYNRYVLELRGFDQVPRFSIEAMKYHVGHGVEAFREWMTTRGYEGGQRSFSGDFGGSNRGYERVPGGPGGLEGGFGRPRRSETNPVSHQAGVDVGGGGGGGLDGGFVRPNPSSPRPQPPPPPPPQAQDTNPVSHHSQSQASQQTHTEPEQAHQPPPSSKAQAPTAATQPPFALEDDDDDDEEEDLAAAAGKPQTPGGGAIRL</sequence>
<evidence type="ECO:0000256" key="6">
    <source>
        <dbReference type="ARBA" id="ARBA00013776"/>
    </source>
</evidence>
<evidence type="ECO:0000256" key="14">
    <source>
        <dbReference type="ARBA" id="ARBA00023128"/>
    </source>
</evidence>
<evidence type="ECO:0000256" key="17">
    <source>
        <dbReference type="ARBA" id="ARBA00023329"/>
    </source>
</evidence>
<keyword evidence="23" id="KW-1185">Reference proteome</keyword>
<dbReference type="PANTHER" id="PTHR15071">
    <property type="entry name" value="MANNOSE-6-PHOSPHATE RECEPTOR FAMILY MEMBER"/>
    <property type="match status" value="1"/>
</dbReference>
<evidence type="ECO:0000256" key="20">
    <source>
        <dbReference type="SAM" id="SignalP"/>
    </source>
</evidence>
<evidence type="ECO:0000256" key="7">
    <source>
        <dbReference type="ARBA" id="ARBA00022448"/>
    </source>
</evidence>
<dbReference type="Pfam" id="PF09451">
    <property type="entry name" value="ATG27"/>
    <property type="match status" value="1"/>
</dbReference>
<evidence type="ECO:0000256" key="15">
    <source>
        <dbReference type="ARBA" id="ARBA00023136"/>
    </source>
</evidence>
<feature type="chain" id="PRO_5045398537" description="Autophagy-related protein 27" evidence="20">
    <location>
        <begin position="24"/>
        <end position="401"/>
    </location>
</feature>
<dbReference type="SMART" id="SM01404">
    <property type="entry name" value="CIMR"/>
    <property type="match status" value="1"/>
</dbReference>
<comment type="caution">
    <text evidence="22">The sequence shown here is derived from an EMBL/GenBank/DDBJ whole genome shotgun (WGS) entry which is preliminary data.</text>
</comment>
<dbReference type="InterPro" id="IPR044865">
    <property type="entry name" value="MRH_dom"/>
</dbReference>
<feature type="compositionally biased region" description="Low complexity" evidence="18">
    <location>
        <begin position="332"/>
        <end position="344"/>
    </location>
</feature>
<gene>
    <name evidence="22" type="ORF">AAF712_014055</name>
</gene>
<reference evidence="22 23" key="1">
    <citation type="submission" date="2024-05" db="EMBL/GenBank/DDBJ databases">
        <title>A draft genome resource for the thread blight pathogen Marasmius tenuissimus strain MS-2.</title>
        <authorList>
            <person name="Yulfo-Soto G.E."/>
            <person name="Baruah I.K."/>
            <person name="Amoako-Attah I."/>
            <person name="Bukari Y."/>
            <person name="Meinhardt L.W."/>
            <person name="Bailey B.A."/>
            <person name="Cohen S.P."/>
        </authorList>
    </citation>
    <scope>NUCLEOTIDE SEQUENCE [LARGE SCALE GENOMIC DNA]</scope>
    <source>
        <strain evidence="22 23">MS-2</strain>
    </source>
</reference>
<keyword evidence="14" id="KW-0496">Mitochondrion</keyword>
<dbReference type="InterPro" id="IPR018939">
    <property type="entry name" value="Autophagy-rel_prot_27"/>
</dbReference>
<keyword evidence="8 19" id="KW-0812">Transmembrane</keyword>
<dbReference type="PANTHER" id="PTHR15071:SF0">
    <property type="entry name" value="MANNOSE 6-PHOSPHATE RECEPTOR-LIKE PROTEIN 1"/>
    <property type="match status" value="1"/>
</dbReference>
<keyword evidence="11 19" id="KW-1133">Transmembrane helix</keyword>
<protein>
    <recommendedName>
        <fullName evidence="6">Autophagy-related protein 27</fullName>
    </recommendedName>
</protein>
<accession>A0ABR2ZD60</accession>
<evidence type="ECO:0000256" key="18">
    <source>
        <dbReference type="SAM" id="MobiDB-lite"/>
    </source>
</evidence>
<feature type="compositionally biased region" description="Gly residues" evidence="18">
    <location>
        <begin position="292"/>
        <end position="303"/>
    </location>
</feature>
<organism evidence="22 23">
    <name type="scientific">Marasmius tenuissimus</name>
    <dbReference type="NCBI Taxonomy" id="585030"/>
    <lineage>
        <taxon>Eukaryota</taxon>
        <taxon>Fungi</taxon>
        <taxon>Dikarya</taxon>
        <taxon>Basidiomycota</taxon>
        <taxon>Agaricomycotina</taxon>
        <taxon>Agaricomycetes</taxon>
        <taxon>Agaricomycetidae</taxon>
        <taxon>Agaricales</taxon>
        <taxon>Marasmiineae</taxon>
        <taxon>Marasmiaceae</taxon>
        <taxon>Marasmius</taxon>
    </lineage>
</organism>
<keyword evidence="15 19" id="KW-0472">Membrane</keyword>
<feature type="domain" description="MRH" evidence="21">
    <location>
        <begin position="26"/>
        <end position="170"/>
    </location>
</feature>
<evidence type="ECO:0000313" key="22">
    <source>
        <dbReference type="EMBL" id="KAL0059210.1"/>
    </source>
</evidence>
<feature type="compositionally biased region" description="Gly residues" evidence="18">
    <location>
        <begin position="265"/>
        <end position="275"/>
    </location>
</feature>
<feature type="compositionally biased region" description="Acidic residues" evidence="18">
    <location>
        <begin position="372"/>
        <end position="384"/>
    </location>
</feature>
<evidence type="ECO:0000256" key="4">
    <source>
        <dbReference type="ARBA" id="ARBA00004614"/>
    </source>
</evidence>
<evidence type="ECO:0000313" key="23">
    <source>
        <dbReference type="Proteomes" id="UP001437256"/>
    </source>
</evidence>
<evidence type="ECO:0000256" key="1">
    <source>
        <dbReference type="ARBA" id="ARBA00004304"/>
    </source>
</evidence>
<evidence type="ECO:0000256" key="19">
    <source>
        <dbReference type="SAM" id="Phobius"/>
    </source>
</evidence>
<evidence type="ECO:0000256" key="10">
    <source>
        <dbReference type="ARBA" id="ARBA00022927"/>
    </source>
</evidence>
<comment type="similarity">
    <text evidence="5">Belongs to the ATG27 family.</text>
</comment>
<dbReference type="EMBL" id="JBBXMP010000242">
    <property type="protein sequence ID" value="KAL0059210.1"/>
    <property type="molecule type" value="Genomic_DNA"/>
</dbReference>